<evidence type="ECO:0000313" key="2">
    <source>
        <dbReference type="EMBL" id="QDL09373.1"/>
    </source>
</evidence>
<accession>A0A856MDV9</accession>
<dbReference type="Proteomes" id="UP000503129">
    <property type="component" value="Chromosome"/>
</dbReference>
<evidence type="ECO:0000313" key="3">
    <source>
        <dbReference type="Proteomes" id="UP000503129"/>
    </source>
</evidence>
<sequence>MFNLQFLDEYEEDDEVILAAKPSVGGSDLTPPAEYAQNSSSWLINTRPLKRNGTCFSQGETQSCEQVGKPGRPSGNGHALRLSGMPAARQGRTQSPRSGDPPKSAVSPDT</sequence>
<dbReference type="EMBL" id="CP030118">
    <property type="protein sequence ID" value="QDL09373.1"/>
    <property type="molecule type" value="Genomic_DNA"/>
</dbReference>
<dbReference type="KEGG" id="bsen:DP114_16990"/>
<name>A0A856MDV9_9CYAN</name>
<evidence type="ECO:0000256" key="1">
    <source>
        <dbReference type="SAM" id="MobiDB-lite"/>
    </source>
</evidence>
<protein>
    <submittedName>
        <fullName evidence="2">Uncharacterized protein</fullName>
    </submittedName>
</protein>
<proteinExistence type="predicted"/>
<dbReference type="AlphaFoldDB" id="A0A856MDV9"/>
<reference evidence="2 3" key="1">
    <citation type="submission" date="2018-06" db="EMBL/GenBank/DDBJ databases">
        <title>Comparative genomics of Brasilonema spp. strains.</title>
        <authorList>
            <person name="Alvarenga D.O."/>
            <person name="Fiore M.F."/>
            <person name="Varani A.M."/>
        </authorList>
    </citation>
    <scope>NUCLEOTIDE SEQUENCE [LARGE SCALE GENOMIC DNA]</scope>
    <source>
        <strain evidence="2 3">CENA114</strain>
    </source>
</reference>
<feature type="region of interest" description="Disordered" evidence="1">
    <location>
        <begin position="61"/>
        <end position="110"/>
    </location>
</feature>
<keyword evidence="3" id="KW-1185">Reference proteome</keyword>
<organism evidence="2 3">
    <name type="scientific">Brasilonema sennae CENA114</name>
    <dbReference type="NCBI Taxonomy" id="415709"/>
    <lineage>
        <taxon>Bacteria</taxon>
        <taxon>Bacillati</taxon>
        <taxon>Cyanobacteriota</taxon>
        <taxon>Cyanophyceae</taxon>
        <taxon>Nostocales</taxon>
        <taxon>Scytonemataceae</taxon>
        <taxon>Brasilonema</taxon>
        <taxon>Bromeliae group (in: Brasilonema)</taxon>
    </lineage>
</organism>
<gene>
    <name evidence="2" type="ORF">DP114_16990</name>
</gene>